<dbReference type="InterPro" id="IPR013432">
    <property type="entry name" value="Doc_partner"/>
</dbReference>
<dbReference type="Pfam" id="PF04014">
    <property type="entry name" value="MazE_antitoxin"/>
    <property type="match status" value="1"/>
</dbReference>
<evidence type="ECO:0000313" key="2">
    <source>
        <dbReference type="EMBL" id="BAD76130.1"/>
    </source>
</evidence>
<dbReference type="SMART" id="SM00966">
    <property type="entry name" value="SpoVT_AbrB"/>
    <property type="match status" value="1"/>
</dbReference>
<name>Q5KYV6_GEOKA</name>
<feature type="domain" description="SpoVT-AbrB" evidence="1">
    <location>
        <begin position="65"/>
        <end position="112"/>
    </location>
</feature>
<dbReference type="Proteomes" id="UP000001172">
    <property type="component" value="Chromosome"/>
</dbReference>
<organism evidence="2 3">
    <name type="scientific">Geobacillus kaustophilus (strain HTA426)</name>
    <dbReference type="NCBI Taxonomy" id="235909"/>
    <lineage>
        <taxon>Bacteria</taxon>
        <taxon>Bacillati</taxon>
        <taxon>Bacillota</taxon>
        <taxon>Bacilli</taxon>
        <taxon>Bacillales</taxon>
        <taxon>Anoxybacillaceae</taxon>
        <taxon>Geobacillus</taxon>
        <taxon>Geobacillus thermoleovorans group</taxon>
    </lineage>
</organism>
<dbReference type="SUPFAM" id="SSF89447">
    <property type="entry name" value="AbrB/MazE/MraZ-like"/>
    <property type="match status" value="1"/>
</dbReference>
<dbReference type="NCBIfam" id="TIGR02609">
    <property type="entry name" value="doc_partner"/>
    <property type="match status" value="1"/>
</dbReference>
<dbReference type="EMBL" id="BA000043">
    <property type="protein sequence ID" value="BAD76130.1"/>
    <property type="molecule type" value="Genomic_DNA"/>
</dbReference>
<gene>
    <name evidence="2" type="ordered locus">GK1845</name>
</gene>
<dbReference type="InterPro" id="IPR037914">
    <property type="entry name" value="SpoVT-AbrB_sf"/>
</dbReference>
<sequence>MKDKKPFFIIPYCFSEDYCYNCLYSNNFMDKNVLFVHINGKEMKKKWTRKCWEARMTKRIHARISQVGNSLSVSIPKDLATMLNLNKGDEIEIYYDKERGEIVMKRANRIPKGVRPEVVMAMNRAISKYDEALRNLKYR</sequence>
<dbReference type="InterPro" id="IPR007159">
    <property type="entry name" value="SpoVT-AbrB_dom"/>
</dbReference>
<dbReference type="Gene3D" id="2.10.260.10">
    <property type="match status" value="1"/>
</dbReference>
<protein>
    <recommendedName>
        <fullName evidence="1">SpoVT-AbrB domain-containing protein</fullName>
    </recommendedName>
</protein>
<accession>Q5KYV6</accession>
<dbReference type="AlphaFoldDB" id="Q5KYV6"/>
<evidence type="ECO:0000313" key="3">
    <source>
        <dbReference type="Proteomes" id="UP000001172"/>
    </source>
</evidence>
<keyword evidence="3" id="KW-1185">Reference proteome</keyword>
<reference evidence="2 3" key="1">
    <citation type="journal article" date="2004" name="Nucleic Acids Res.">
        <title>Thermoadaptation trait revealed by the genome sequence of thermophilic Geobacillus kaustophilus.</title>
        <authorList>
            <person name="Takami H."/>
            <person name="Takaki Y."/>
            <person name="Chee G.J."/>
            <person name="Nishi S."/>
            <person name="Shimamura S."/>
            <person name="Suzuki H."/>
            <person name="Matsui S."/>
            <person name="Uchiyama I."/>
        </authorList>
    </citation>
    <scope>NUCLEOTIDE SEQUENCE [LARGE SCALE GENOMIC DNA]</scope>
    <source>
        <strain evidence="2 3">HTA426</strain>
    </source>
</reference>
<dbReference type="eggNOG" id="COG2336">
    <property type="taxonomic scope" value="Bacteria"/>
</dbReference>
<dbReference type="HOGENOM" id="CLU_1842250_0_0_9"/>
<proteinExistence type="predicted"/>
<evidence type="ECO:0000259" key="1">
    <source>
        <dbReference type="SMART" id="SM00966"/>
    </source>
</evidence>
<dbReference type="GO" id="GO:0003677">
    <property type="term" value="F:DNA binding"/>
    <property type="evidence" value="ECO:0007669"/>
    <property type="project" value="InterPro"/>
</dbReference>
<dbReference type="STRING" id="235909.GK1845"/>
<dbReference type="KEGG" id="gka:GK1845"/>